<dbReference type="RefSeq" id="XP_040761288.1">
    <property type="nucleotide sequence ID" value="XM_040902070.1"/>
</dbReference>
<evidence type="ECO:0000313" key="3">
    <source>
        <dbReference type="Proteomes" id="UP000076871"/>
    </source>
</evidence>
<keyword evidence="1" id="KW-0472">Membrane</keyword>
<dbReference type="EMBL" id="KV427643">
    <property type="protein sequence ID" value="KZT03548.1"/>
    <property type="molecule type" value="Genomic_DNA"/>
</dbReference>
<reference evidence="2 3" key="1">
    <citation type="journal article" date="2016" name="Mol. Biol. Evol.">
        <title>Comparative Genomics of Early-Diverging Mushroom-Forming Fungi Provides Insights into the Origins of Lignocellulose Decay Capabilities.</title>
        <authorList>
            <person name="Nagy L.G."/>
            <person name="Riley R."/>
            <person name="Tritt A."/>
            <person name="Adam C."/>
            <person name="Daum C."/>
            <person name="Floudas D."/>
            <person name="Sun H."/>
            <person name="Yadav J.S."/>
            <person name="Pangilinan J."/>
            <person name="Larsson K.H."/>
            <person name="Matsuura K."/>
            <person name="Barry K."/>
            <person name="Labutti K."/>
            <person name="Kuo R."/>
            <person name="Ohm R.A."/>
            <person name="Bhattacharya S.S."/>
            <person name="Shirouzu T."/>
            <person name="Yoshinaga Y."/>
            <person name="Martin F.M."/>
            <person name="Grigoriev I.V."/>
            <person name="Hibbett D.S."/>
        </authorList>
    </citation>
    <scope>NUCLEOTIDE SEQUENCE [LARGE SCALE GENOMIC DNA]</scope>
    <source>
        <strain evidence="2 3">93-53</strain>
    </source>
</reference>
<evidence type="ECO:0000256" key="1">
    <source>
        <dbReference type="SAM" id="Phobius"/>
    </source>
</evidence>
<proteinExistence type="predicted"/>
<keyword evidence="1" id="KW-1133">Transmembrane helix</keyword>
<organism evidence="2 3">
    <name type="scientific">Laetiporus sulphureus 93-53</name>
    <dbReference type="NCBI Taxonomy" id="1314785"/>
    <lineage>
        <taxon>Eukaryota</taxon>
        <taxon>Fungi</taxon>
        <taxon>Dikarya</taxon>
        <taxon>Basidiomycota</taxon>
        <taxon>Agaricomycotina</taxon>
        <taxon>Agaricomycetes</taxon>
        <taxon>Polyporales</taxon>
        <taxon>Laetiporus</taxon>
    </lineage>
</organism>
<protein>
    <submittedName>
        <fullName evidence="2">Uncharacterized protein</fullName>
    </submittedName>
</protein>
<keyword evidence="3" id="KW-1185">Reference proteome</keyword>
<keyword evidence="1" id="KW-0812">Transmembrane</keyword>
<dbReference type="Proteomes" id="UP000076871">
    <property type="component" value="Unassembled WGS sequence"/>
</dbReference>
<name>A0A165CW18_9APHY</name>
<feature type="transmembrane region" description="Helical" evidence="1">
    <location>
        <begin position="12"/>
        <end position="32"/>
    </location>
</feature>
<evidence type="ECO:0000313" key="2">
    <source>
        <dbReference type="EMBL" id="KZT03548.1"/>
    </source>
</evidence>
<sequence>MNDMKPSSCRKRWYSGVTIVRVTVVILGLLALFVSPKMPVICFVIHCAYFVDIRRMFTREVTYLGSSIQRVKD</sequence>
<dbReference type="AlphaFoldDB" id="A0A165CW18"/>
<gene>
    <name evidence="2" type="ORF">LAESUDRAFT_336807</name>
</gene>
<accession>A0A165CW18</accession>
<dbReference type="InParanoid" id="A0A165CW18"/>
<dbReference type="GeneID" id="63819101"/>